<reference evidence="1 2" key="1">
    <citation type="submission" date="2020-08" db="EMBL/GenBank/DDBJ databases">
        <title>Genomic Encyclopedia of Type Strains, Phase IV (KMG-IV): sequencing the most valuable type-strain genomes for metagenomic binning, comparative biology and taxonomic classification.</title>
        <authorList>
            <person name="Goeker M."/>
        </authorList>
    </citation>
    <scope>NUCLEOTIDE SEQUENCE [LARGE SCALE GENOMIC DNA]</scope>
    <source>
        <strain evidence="1 2">DSM 23211</strain>
    </source>
</reference>
<name>A0A7X0DBK9_9BACL</name>
<evidence type="ECO:0000313" key="2">
    <source>
        <dbReference type="Proteomes" id="UP000523528"/>
    </source>
</evidence>
<dbReference type="Proteomes" id="UP000523528">
    <property type="component" value="Unassembled WGS sequence"/>
</dbReference>
<comment type="caution">
    <text evidence="1">The sequence shown here is derived from an EMBL/GenBank/DDBJ whole genome shotgun (WGS) entry which is preliminary data.</text>
</comment>
<gene>
    <name evidence="1" type="ORF">HNQ82_002871</name>
</gene>
<accession>A0A7X0DBK9</accession>
<sequence>MDLSDSAAMTKDTLAQTKTANAFLITRGPSSLRIVKTALVEADAQDTPWSAPLELPDGRIQRALGQPPTYEQRRILQGLGMDESIYV</sequence>
<organism evidence="1 2">
    <name type="scientific">Anoxybacillus tengchongensis</name>
    <dbReference type="NCBI Taxonomy" id="576944"/>
    <lineage>
        <taxon>Bacteria</taxon>
        <taxon>Bacillati</taxon>
        <taxon>Bacillota</taxon>
        <taxon>Bacilli</taxon>
        <taxon>Bacillales</taxon>
        <taxon>Anoxybacillaceae</taxon>
        <taxon>Anoxybacillus</taxon>
    </lineage>
</organism>
<proteinExistence type="predicted"/>
<protein>
    <submittedName>
        <fullName evidence="1">Uncharacterized protein</fullName>
    </submittedName>
</protein>
<keyword evidence="2" id="KW-1185">Reference proteome</keyword>
<evidence type="ECO:0000313" key="1">
    <source>
        <dbReference type="EMBL" id="MBB6177996.1"/>
    </source>
</evidence>
<dbReference type="AlphaFoldDB" id="A0A7X0DBK9"/>
<dbReference type="EMBL" id="JACHES010000019">
    <property type="protein sequence ID" value="MBB6177996.1"/>
    <property type="molecule type" value="Genomic_DNA"/>
</dbReference>